<evidence type="ECO:0008006" key="4">
    <source>
        <dbReference type="Google" id="ProtNLM"/>
    </source>
</evidence>
<evidence type="ECO:0000313" key="2">
    <source>
        <dbReference type="EMBL" id="CAD8083762.1"/>
    </source>
</evidence>
<protein>
    <recommendedName>
        <fullName evidence="4">Transmembrane protein</fullName>
    </recommendedName>
</protein>
<comment type="caution">
    <text evidence="2">The sequence shown here is derived from an EMBL/GenBank/DDBJ whole genome shotgun (WGS) entry which is preliminary data.</text>
</comment>
<gene>
    <name evidence="2" type="ORF">PPRIM_AZ9-3.1.T0700230</name>
</gene>
<reference evidence="2" key="1">
    <citation type="submission" date="2021-01" db="EMBL/GenBank/DDBJ databases">
        <authorList>
            <consortium name="Genoscope - CEA"/>
            <person name="William W."/>
        </authorList>
    </citation>
    <scope>NUCLEOTIDE SEQUENCE</scope>
</reference>
<accession>A0A8S1MWV1</accession>
<proteinExistence type="predicted"/>
<organism evidence="2 3">
    <name type="scientific">Paramecium primaurelia</name>
    <dbReference type="NCBI Taxonomy" id="5886"/>
    <lineage>
        <taxon>Eukaryota</taxon>
        <taxon>Sar</taxon>
        <taxon>Alveolata</taxon>
        <taxon>Ciliophora</taxon>
        <taxon>Intramacronucleata</taxon>
        <taxon>Oligohymenophorea</taxon>
        <taxon>Peniculida</taxon>
        <taxon>Parameciidae</taxon>
        <taxon>Paramecium</taxon>
    </lineage>
</organism>
<keyword evidence="3" id="KW-1185">Reference proteome</keyword>
<feature type="transmembrane region" description="Helical" evidence="1">
    <location>
        <begin position="30"/>
        <end position="48"/>
    </location>
</feature>
<evidence type="ECO:0000256" key="1">
    <source>
        <dbReference type="SAM" id="Phobius"/>
    </source>
</evidence>
<dbReference type="Proteomes" id="UP000688137">
    <property type="component" value="Unassembled WGS sequence"/>
</dbReference>
<sequence>MRVEYGCSLENIQLLILNCVGIQKARKIIILWKVFCSLCFTVSIQFSFTKQTYYKRRIIKLYSMQKMQIKFSLEQKGDNIFISTFICIHQKGLINQCKYCRNQSKKYNNESVKNVNSYFSFLMNLDKLNAKTVILYIVNVVSNNINYFLKILQMQINQIF</sequence>
<keyword evidence="1" id="KW-1133">Transmembrane helix</keyword>
<name>A0A8S1MWV1_PARPR</name>
<evidence type="ECO:0000313" key="3">
    <source>
        <dbReference type="Proteomes" id="UP000688137"/>
    </source>
</evidence>
<dbReference type="EMBL" id="CAJJDM010000073">
    <property type="protein sequence ID" value="CAD8083762.1"/>
    <property type="molecule type" value="Genomic_DNA"/>
</dbReference>
<keyword evidence="1" id="KW-0812">Transmembrane</keyword>
<dbReference type="AlphaFoldDB" id="A0A8S1MWV1"/>
<keyword evidence="1" id="KW-0472">Membrane</keyword>